<reference evidence="2 3" key="1">
    <citation type="submission" date="2021-06" db="EMBL/GenBank/DDBJ databases">
        <authorList>
            <person name="Kallberg Y."/>
            <person name="Tangrot J."/>
            <person name="Rosling A."/>
        </authorList>
    </citation>
    <scope>NUCLEOTIDE SEQUENCE [LARGE SCALE GENOMIC DNA]</scope>
    <source>
        <strain evidence="2 3">120-4 pot B 10/14</strain>
    </source>
</reference>
<feature type="non-terminal residue" evidence="2">
    <location>
        <position position="1"/>
    </location>
</feature>
<evidence type="ECO:0000313" key="2">
    <source>
        <dbReference type="EMBL" id="CAG8850083.1"/>
    </source>
</evidence>
<evidence type="ECO:0000256" key="1">
    <source>
        <dbReference type="SAM" id="Coils"/>
    </source>
</evidence>
<dbReference type="EMBL" id="CAJVQB010099431">
    <property type="protein sequence ID" value="CAG8850083.1"/>
    <property type="molecule type" value="Genomic_DNA"/>
</dbReference>
<keyword evidence="3" id="KW-1185">Reference proteome</keyword>
<protein>
    <submittedName>
        <fullName evidence="2">505_t:CDS:1</fullName>
    </submittedName>
</protein>
<proteinExistence type="predicted"/>
<comment type="caution">
    <text evidence="2">The sequence shown here is derived from an EMBL/GenBank/DDBJ whole genome shotgun (WGS) entry which is preliminary data.</text>
</comment>
<sequence>GLFNFNNSLICFSLKPISSNEFKSLLTQLNNKEQEISHLKDKINASTKNFVLSLI</sequence>
<name>A0ABN7X7L4_GIGMA</name>
<feature type="coiled-coil region" evidence="1">
    <location>
        <begin position="22"/>
        <end position="49"/>
    </location>
</feature>
<accession>A0ABN7X7L4</accession>
<keyword evidence="1" id="KW-0175">Coiled coil</keyword>
<gene>
    <name evidence="2" type="ORF">GMARGA_LOCUS40034</name>
</gene>
<dbReference type="Proteomes" id="UP000789901">
    <property type="component" value="Unassembled WGS sequence"/>
</dbReference>
<evidence type="ECO:0000313" key="3">
    <source>
        <dbReference type="Proteomes" id="UP000789901"/>
    </source>
</evidence>
<organism evidence="2 3">
    <name type="scientific">Gigaspora margarita</name>
    <dbReference type="NCBI Taxonomy" id="4874"/>
    <lineage>
        <taxon>Eukaryota</taxon>
        <taxon>Fungi</taxon>
        <taxon>Fungi incertae sedis</taxon>
        <taxon>Mucoromycota</taxon>
        <taxon>Glomeromycotina</taxon>
        <taxon>Glomeromycetes</taxon>
        <taxon>Diversisporales</taxon>
        <taxon>Gigasporaceae</taxon>
        <taxon>Gigaspora</taxon>
    </lineage>
</organism>